<reference evidence="1" key="1">
    <citation type="submission" date="2019-12" db="EMBL/GenBank/DDBJ databases">
        <title>Genome sequence of Babesia ovis.</title>
        <authorList>
            <person name="Yamagishi J."/>
            <person name="Sevinc F."/>
            <person name="Xuan X."/>
        </authorList>
    </citation>
    <scope>NUCLEOTIDE SEQUENCE</scope>
    <source>
        <strain evidence="1">Selcuk</strain>
    </source>
</reference>
<comment type="caution">
    <text evidence="1">The sequence shown here is derived from an EMBL/GenBank/DDBJ whole genome shotgun (WGS) entry which is preliminary data.</text>
</comment>
<dbReference type="OrthoDB" id="430737at2759"/>
<keyword evidence="2" id="KW-1185">Reference proteome</keyword>
<sequence length="650" mass="72345">MMLMCNYLSRFAAAQRRFYRIYPGRRRLQVETKIKSPKRYDELRGGNPTALLQGNLFTPESAGPRELAMLCFRIVGMGYADTHVLLRYASCTLQQLKHLRIKHIALILQAISKFLATNPSVLGKSDCSDTASFQEDIANREKLLLKVGEIAEAAEPQMPKLFARALPKDLGMIALSMVTVCECAYRELDVQQHSRLLAISERTMKLVADAMGPKLLFCEAHEYAALARAYSKLPPNHEFVELFLRDLADEVSSLLVEKQEQLEELVRGNFIGEDLLESIMALPKDMTTIACALSRRVHHHRIWDTMTECLKLILKLDINEDGSFGGLDGQTLMLLATSLSRHVNIGFLLEAMISRPEDPRKTTWIVTGISLALRCMDDLELAQRMWDTLDFEKVLSLDDSVKTQLVHASIRIPHVNTSQMETIRSLSNGAASPELLVALYAARERCGLETSAKLLDTIMANIDDVSVSSLIILLRSVGSGNASTPTEREEKYRVECSMEISGLNANIKDMLINALSDRVGDVHLEKLYPLLIYTIDNHGGRTDLIAKMASRIANAAGSYQDHHLAILVEKLRQIGINPDNIFGNAVMGRLQSATTADEHPVIDHFVNAHEPVDIADIKFCDTDDAEVSKLAMAHNSHEGLAPCSRVNMVG</sequence>
<dbReference type="EMBL" id="BLIY01000017">
    <property type="protein sequence ID" value="GFE55220.1"/>
    <property type="molecule type" value="Genomic_DNA"/>
</dbReference>
<evidence type="ECO:0000313" key="1">
    <source>
        <dbReference type="EMBL" id="GFE55220.1"/>
    </source>
</evidence>
<organism evidence="1 2">
    <name type="scientific">Babesia ovis</name>
    <dbReference type="NCBI Taxonomy" id="5869"/>
    <lineage>
        <taxon>Eukaryota</taxon>
        <taxon>Sar</taxon>
        <taxon>Alveolata</taxon>
        <taxon>Apicomplexa</taxon>
        <taxon>Aconoidasida</taxon>
        <taxon>Piroplasmida</taxon>
        <taxon>Babesiidae</taxon>
        <taxon>Babesia</taxon>
    </lineage>
</organism>
<proteinExistence type="predicted"/>
<gene>
    <name evidence="1" type="ORF">BaOVIS_026240</name>
</gene>
<protein>
    <submittedName>
        <fullName evidence="1">Uncharacterized protein</fullName>
    </submittedName>
</protein>
<dbReference type="AlphaFoldDB" id="A0A9W5TCY2"/>
<name>A0A9W5TCY2_BABOV</name>
<dbReference type="Proteomes" id="UP001057455">
    <property type="component" value="Unassembled WGS sequence"/>
</dbReference>
<accession>A0A9W5TCY2</accession>
<evidence type="ECO:0000313" key="2">
    <source>
        <dbReference type="Proteomes" id="UP001057455"/>
    </source>
</evidence>